<feature type="transmembrane region" description="Helical" evidence="6">
    <location>
        <begin position="129"/>
        <end position="151"/>
    </location>
</feature>
<evidence type="ECO:0000256" key="1">
    <source>
        <dbReference type="ARBA" id="ARBA00004651"/>
    </source>
</evidence>
<comment type="caution">
    <text evidence="7">The sequence shown here is derived from an EMBL/GenBank/DDBJ whole genome shotgun (WGS) entry which is preliminary data.</text>
</comment>
<keyword evidence="4 6" id="KW-1133">Transmembrane helix</keyword>
<dbReference type="Proteomes" id="UP000177803">
    <property type="component" value="Unassembled WGS sequence"/>
</dbReference>
<dbReference type="CDD" id="cd13128">
    <property type="entry name" value="MATE_Wzx_like"/>
    <property type="match status" value="1"/>
</dbReference>
<organism evidence="7 8">
    <name type="scientific">Candidatus Magasanikbacteria bacterium RIFOXYA2_FULL_44_8</name>
    <dbReference type="NCBI Taxonomy" id="1798696"/>
    <lineage>
        <taxon>Bacteria</taxon>
        <taxon>Candidatus Magasanikiibacteriota</taxon>
    </lineage>
</organism>
<feature type="transmembrane region" description="Helical" evidence="6">
    <location>
        <begin position="70"/>
        <end position="90"/>
    </location>
</feature>
<feature type="transmembrane region" description="Helical" evidence="6">
    <location>
        <begin position="370"/>
        <end position="391"/>
    </location>
</feature>
<accession>A0A1F6NKZ2</accession>
<feature type="transmembrane region" description="Helical" evidence="6">
    <location>
        <begin position="30"/>
        <end position="49"/>
    </location>
</feature>
<reference evidence="7 8" key="1">
    <citation type="journal article" date="2016" name="Nat. Commun.">
        <title>Thousands of microbial genomes shed light on interconnected biogeochemical processes in an aquifer system.</title>
        <authorList>
            <person name="Anantharaman K."/>
            <person name="Brown C.T."/>
            <person name="Hug L.A."/>
            <person name="Sharon I."/>
            <person name="Castelle C.J."/>
            <person name="Probst A.J."/>
            <person name="Thomas B.C."/>
            <person name="Singh A."/>
            <person name="Wilkins M.J."/>
            <person name="Karaoz U."/>
            <person name="Brodie E.L."/>
            <person name="Williams K.H."/>
            <person name="Hubbard S.S."/>
            <person name="Banfield J.F."/>
        </authorList>
    </citation>
    <scope>NUCLEOTIDE SEQUENCE [LARGE SCALE GENOMIC DNA]</scope>
</reference>
<dbReference type="GO" id="GO:0005886">
    <property type="term" value="C:plasma membrane"/>
    <property type="evidence" value="ECO:0007669"/>
    <property type="project" value="UniProtKB-SubCell"/>
</dbReference>
<evidence type="ECO:0000256" key="2">
    <source>
        <dbReference type="ARBA" id="ARBA00022475"/>
    </source>
</evidence>
<feature type="transmembrane region" description="Helical" evidence="6">
    <location>
        <begin position="403"/>
        <end position="424"/>
    </location>
</feature>
<feature type="transmembrane region" description="Helical" evidence="6">
    <location>
        <begin position="430"/>
        <end position="456"/>
    </location>
</feature>
<keyword evidence="3 6" id="KW-0812">Transmembrane</keyword>
<name>A0A1F6NKZ2_9BACT</name>
<evidence type="ECO:0000313" key="8">
    <source>
        <dbReference type="Proteomes" id="UP000177803"/>
    </source>
</evidence>
<gene>
    <name evidence="7" type="ORF">A2261_02700</name>
</gene>
<feature type="transmembrane region" description="Helical" evidence="6">
    <location>
        <begin position="157"/>
        <end position="177"/>
    </location>
</feature>
<evidence type="ECO:0000256" key="6">
    <source>
        <dbReference type="SAM" id="Phobius"/>
    </source>
</evidence>
<dbReference type="InterPro" id="IPR050833">
    <property type="entry name" value="Poly_Biosynth_Transport"/>
</dbReference>
<evidence type="ECO:0000256" key="3">
    <source>
        <dbReference type="ARBA" id="ARBA00022692"/>
    </source>
</evidence>
<dbReference type="Pfam" id="PF01943">
    <property type="entry name" value="Polysacc_synt"/>
    <property type="match status" value="1"/>
</dbReference>
<dbReference type="PANTHER" id="PTHR30250">
    <property type="entry name" value="PST FAMILY PREDICTED COLANIC ACID TRANSPORTER"/>
    <property type="match status" value="1"/>
</dbReference>
<feature type="transmembrane region" description="Helical" evidence="6">
    <location>
        <begin position="238"/>
        <end position="261"/>
    </location>
</feature>
<keyword evidence="5 6" id="KW-0472">Membrane</keyword>
<dbReference type="AlphaFoldDB" id="A0A1F6NKZ2"/>
<comment type="subcellular location">
    <subcellularLocation>
        <location evidence="1">Cell membrane</location>
        <topology evidence="1">Multi-pass membrane protein</topology>
    </subcellularLocation>
</comment>
<dbReference type="InterPro" id="IPR002797">
    <property type="entry name" value="Polysacc_synth"/>
</dbReference>
<evidence type="ECO:0000256" key="4">
    <source>
        <dbReference type="ARBA" id="ARBA00022989"/>
    </source>
</evidence>
<keyword evidence="2" id="KW-1003">Cell membrane</keyword>
<feature type="transmembrane region" description="Helical" evidence="6">
    <location>
        <begin position="319"/>
        <end position="340"/>
    </location>
</feature>
<evidence type="ECO:0000313" key="7">
    <source>
        <dbReference type="EMBL" id="OGH84515.1"/>
    </source>
</evidence>
<sequence length="466" mass="52252">MTVASILQKAVSFVYFTVIARLIGVENTGVYFFAIAFTTIFAVFADFGFNSVLTRESAKYPEQTERYLSTVLAAKLLFSLVSYALLALSVNVLHYSDLTRHLIYLAGITMVLDNFHTVFYGVFRGRRNLVYEGIGIVGAQFLTLVVGSLALYNHWSLIWLILAYTIASALNVIYTVCVARSRFHLRWSFSFDKQIFKMFFIFAVPLALAGLIGRFYAYSDSLLMSKMLTAQELGWWSVPYKIAFAFQFVPIALSASVYPAMSAFAERDREKIGELFTKSWRYLFTIVFPLSFGLIALARPALVFLYGANYLPAAPALQILMASLIFGFLAFVTGALLNATNHQKTQTGLMTLVLAVNIVLNLILLPRLGIYGAAVAALASNFVLCAGGLIFSNYFVKLDFTLLFKYFLQTFIPAAVMGILVYYFSRHLHFIFTIPIGVIIYALLLFISGGMSLTLFDTIRQKVWRH</sequence>
<protein>
    <submittedName>
        <fullName evidence="7">Uncharacterized protein</fullName>
    </submittedName>
</protein>
<feature type="transmembrane region" description="Helical" evidence="6">
    <location>
        <begin position="282"/>
        <end position="307"/>
    </location>
</feature>
<feature type="transmembrane region" description="Helical" evidence="6">
    <location>
        <begin position="102"/>
        <end position="122"/>
    </location>
</feature>
<feature type="transmembrane region" description="Helical" evidence="6">
    <location>
        <begin position="198"/>
        <end position="218"/>
    </location>
</feature>
<evidence type="ECO:0000256" key="5">
    <source>
        <dbReference type="ARBA" id="ARBA00023136"/>
    </source>
</evidence>
<feature type="transmembrane region" description="Helical" evidence="6">
    <location>
        <begin position="347"/>
        <end position="364"/>
    </location>
</feature>
<dbReference type="PANTHER" id="PTHR30250:SF11">
    <property type="entry name" value="O-ANTIGEN TRANSPORTER-RELATED"/>
    <property type="match status" value="1"/>
</dbReference>
<dbReference type="EMBL" id="MFQR01000015">
    <property type="protein sequence ID" value="OGH84515.1"/>
    <property type="molecule type" value="Genomic_DNA"/>
</dbReference>
<proteinExistence type="predicted"/>